<reference evidence="3" key="1">
    <citation type="submission" date="2013-08" db="EMBL/GenBank/DDBJ databases">
        <title>Gene expansion shapes genome architecture in the human pathogen Lichtheimia corymbifera: an evolutionary genomics analysis in the ancient terrestrial Mucorales (Mucoromycotina).</title>
        <authorList>
            <person name="Schwartze V.U."/>
            <person name="Winter S."/>
            <person name="Shelest E."/>
            <person name="Marcet-Houben M."/>
            <person name="Horn F."/>
            <person name="Wehner S."/>
            <person name="Hoffmann K."/>
            <person name="Riege K."/>
            <person name="Sammeth M."/>
            <person name="Nowrousian M."/>
            <person name="Valiante V."/>
            <person name="Linde J."/>
            <person name="Jacobsen I.D."/>
            <person name="Marz M."/>
            <person name="Brakhage A.A."/>
            <person name="Gabaldon T."/>
            <person name="Bocker S."/>
            <person name="Voigt K."/>
        </authorList>
    </citation>
    <scope>NUCLEOTIDE SEQUENCE [LARGE SCALE GENOMIC DNA]</scope>
    <source>
        <strain evidence="3">FSU 9682</strain>
    </source>
</reference>
<dbReference type="EMBL" id="CBTN010000014">
    <property type="protein sequence ID" value="CDH52597.1"/>
    <property type="molecule type" value="Genomic_DNA"/>
</dbReference>
<dbReference type="GO" id="GO:0032259">
    <property type="term" value="P:methylation"/>
    <property type="evidence" value="ECO:0007669"/>
    <property type="project" value="UniProtKB-KW"/>
</dbReference>
<dbReference type="Proteomes" id="UP000027586">
    <property type="component" value="Unassembled WGS sequence"/>
</dbReference>
<organism evidence="3 4">
    <name type="scientific">Lichtheimia corymbifera JMRC:FSU:9682</name>
    <dbReference type="NCBI Taxonomy" id="1263082"/>
    <lineage>
        <taxon>Eukaryota</taxon>
        <taxon>Fungi</taxon>
        <taxon>Fungi incertae sedis</taxon>
        <taxon>Mucoromycota</taxon>
        <taxon>Mucoromycotina</taxon>
        <taxon>Mucoromycetes</taxon>
        <taxon>Mucorales</taxon>
        <taxon>Lichtheimiaceae</taxon>
        <taxon>Lichtheimia</taxon>
    </lineage>
</organism>
<dbReference type="Gene3D" id="3.40.50.150">
    <property type="entry name" value="Vaccinia Virus protein VP39"/>
    <property type="match status" value="1"/>
</dbReference>
<keyword evidence="3" id="KW-0489">Methyltransferase</keyword>
<dbReference type="CDD" id="cd02440">
    <property type="entry name" value="AdoMet_MTases"/>
    <property type="match status" value="1"/>
</dbReference>
<dbReference type="InterPro" id="IPR041698">
    <property type="entry name" value="Methyltransf_25"/>
</dbReference>
<dbReference type="VEuPathDB" id="FungiDB:LCOR_04054.1"/>
<dbReference type="PANTHER" id="PTHR43591:SF105">
    <property type="entry name" value="METHYLTRANSFERASE DOMAIN-CONTAINING PROTEIN-RELATED"/>
    <property type="match status" value="1"/>
</dbReference>
<proteinExistence type="predicted"/>
<feature type="compositionally biased region" description="Low complexity" evidence="1">
    <location>
        <begin position="25"/>
        <end position="41"/>
    </location>
</feature>
<dbReference type="GO" id="GO:0008168">
    <property type="term" value="F:methyltransferase activity"/>
    <property type="evidence" value="ECO:0007669"/>
    <property type="project" value="UniProtKB-KW"/>
</dbReference>
<dbReference type="AlphaFoldDB" id="A0A068RSL6"/>
<protein>
    <submittedName>
        <fullName evidence="3">Methyltransferase type 11</fullName>
    </submittedName>
</protein>
<name>A0A068RSL6_9FUNG</name>
<dbReference type="STRING" id="1263082.A0A068RSL6"/>
<evidence type="ECO:0000313" key="3">
    <source>
        <dbReference type="EMBL" id="CDH52597.1"/>
    </source>
</evidence>
<comment type="caution">
    <text evidence="3">The sequence shown here is derived from an EMBL/GenBank/DDBJ whole genome shotgun (WGS) entry which is preliminary data.</text>
</comment>
<dbReference type="OrthoDB" id="2013972at2759"/>
<sequence length="330" mass="37904">MIHVFRFLKKRPSKKRTTKESRNMTASTCNAQTSSASQTTKASEDSSIRHRTDSNGRRFRDDIAYVLPVDETEMDRVHQQHWMLKVLFDGNFKAPVESALEEGMQVLDSGCGPATWTLELANAYPHSTFHGTDISSNFPQTIKPANCNFYVHNITERSEFQDNYFGFIHQRLLVAGLLVDDWEKVLQEHWRTLAPGGWIELMELPVAKTVNIGPKLAALFNIFVEMCKAKGLHWQITNHLEGMLERLGFVNIKVQEVELPINHESTVSKLAWEDMLDLYKAIKPVIVKSMPELADDERYLEYLEACGEECKKNNMFGYFYRIWGQKPPTA</sequence>
<evidence type="ECO:0000259" key="2">
    <source>
        <dbReference type="Pfam" id="PF13649"/>
    </source>
</evidence>
<dbReference type="PANTHER" id="PTHR43591">
    <property type="entry name" value="METHYLTRANSFERASE"/>
    <property type="match status" value="1"/>
</dbReference>
<dbReference type="InterPro" id="IPR029063">
    <property type="entry name" value="SAM-dependent_MTases_sf"/>
</dbReference>
<evidence type="ECO:0000313" key="4">
    <source>
        <dbReference type="Proteomes" id="UP000027586"/>
    </source>
</evidence>
<gene>
    <name evidence="3" type="ORF">LCOR_04054.1</name>
</gene>
<feature type="region of interest" description="Disordered" evidence="1">
    <location>
        <begin position="12"/>
        <end position="54"/>
    </location>
</feature>
<evidence type="ECO:0000256" key="1">
    <source>
        <dbReference type="SAM" id="MobiDB-lite"/>
    </source>
</evidence>
<feature type="compositionally biased region" description="Basic and acidic residues" evidence="1">
    <location>
        <begin position="42"/>
        <end position="54"/>
    </location>
</feature>
<keyword evidence="3" id="KW-0808">Transferase</keyword>
<feature type="domain" description="Methyltransferase" evidence="2">
    <location>
        <begin position="106"/>
        <end position="197"/>
    </location>
</feature>
<dbReference type="Pfam" id="PF13649">
    <property type="entry name" value="Methyltransf_25"/>
    <property type="match status" value="1"/>
</dbReference>
<accession>A0A068RSL6</accession>
<keyword evidence="4" id="KW-1185">Reference proteome</keyword>
<dbReference type="SUPFAM" id="SSF53335">
    <property type="entry name" value="S-adenosyl-L-methionine-dependent methyltransferases"/>
    <property type="match status" value="1"/>
</dbReference>